<dbReference type="GeneID" id="24853794"/>
<accession>A0A371NDX1</accession>
<feature type="transmembrane region" description="Helical" evidence="1">
    <location>
        <begin position="143"/>
        <end position="159"/>
    </location>
</feature>
<keyword evidence="3" id="KW-1185">Reference proteome</keyword>
<feature type="transmembrane region" description="Helical" evidence="1">
    <location>
        <begin position="179"/>
        <end position="205"/>
    </location>
</feature>
<sequence>MKDLYQKFIYLIPSIIIFLITLSVTLKYSWPIGWDIFYHIHLSKVYMANGLTFFDPIYNAPGTIINYPPVFHLVILVLGYVLRMDLFDVARLMQPFLAALVALSVTVVASRLYEDKYVGIFAGLILFSGSIAMRLGSSLPENMALIFLPLSIFFFYEFFKDDKIIASFISGCLTGLVALIHPAATFCLVFAITFITAGLVITEFYFERDTGVIKRALKGYAILIGTAGLIASVWWLPAFYFKSLGHGGVATSLSVSRSLSILKYPDALGYFVLVLAVAGIIPAIRRFELRDRLILLWIISMFILSKSYYFGINVITYRVLIYIMIPLTILASSGLISVVEAIKNKNKDIARILLIALFIFAVFQAFNNLSSSKVADYGAMTAYGRINIAPPTDSEFELAKWFNSQNEDGKISLSNYFTGGFVMAYTNRPVDSLLYEKSEIPSRDELTEREISYLVFDKRLKASGDFKFNASSSFLFYNPNRINISDLEYPYLQKIYENQDFVVYRVL</sequence>
<feature type="transmembrane region" description="Helical" evidence="1">
    <location>
        <begin position="7"/>
        <end position="26"/>
    </location>
</feature>
<evidence type="ECO:0000313" key="2">
    <source>
        <dbReference type="EMBL" id="REE28703.1"/>
    </source>
</evidence>
<proteinExistence type="predicted"/>
<organism evidence="2 3">
    <name type="scientific">Methanothermobacter defluvii</name>
    <dbReference type="NCBI Taxonomy" id="49339"/>
    <lineage>
        <taxon>Archaea</taxon>
        <taxon>Methanobacteriati</taxon>
        <taxon>Methanobacteriota</taxon>
        <taxon>Methanomada group</taxon>
        <taxon>Methanobacteria</taxon>
        <taxon>Methanobacteriales</taxon>
        <taxon>Methanobacteriaceae</taxon>
        <taxon>Methanothermobacter</taxon>
    </lineage>
</organism>
<dbReference type="EMBL" id="QREL01000001">
    <property type="protein sequence ID" value="REE28703.1"/>
    <property type="molecule type" value="Genomic_DNA"/>
</dbReference>
<name>A0A371NDX1_9EURY</name>
<feature type="transmembrane region" description="Helical" evidence="1">
    <location>
        <begin position="321"/>
        <end position="342"/>
    </location>
</feature>
<reference evidence="2 3" key="1">
    <citation type="submission" date="2018-07" db="EMBL/GenBank/DDBJ databases">
        <title>Genomic Encyclopedia of Type Strains, Phase IV (KMG-IV): sequencing the most valuable type-strain genomes for metagenomic binning, comparative biology and taxonomic classification.</title>
        <authorList>
            <person name="Goeker M."/>
        </authorList>
    </citation>
    <scope>NUCLEOTIDE SEQUENCE [LARGE SCALE GENOMIC DNA]</scope>
    <source>
        <strain evidence="2 3">DSM 7466</strain>
    </source>
</reference>
<feature type="transmembrane region" description="Helical" evidence="1">
    <location>
        <begin position="267"/>
        <end position="284"/>
    </location>
</feature>
<comment type="caution">
    <text evidence="2">The sequence shown here is derived from an EMBL/GenBank/DDBJ whole genome shotgun (WGS) entry which is preliminary data.</text>
</comment>
<protein>
    <recommendedName>
        <fullName evidence="4">Dolichyl-phosphate-mannose-protein mannosyltransferase</fullName>
    </recommendedName>
</protein>
<keyword evidence="1" id="KW-0472">Membrane</keyword>
<feature type="transmembrane region" description="Helical" evidence="1">
    <location>
        <begin position="95"/>
        <end position="113"/>
    </location>
</feature>
<feature type="transmembrane region" description="Helical" evidence="1">
    <location>
        <begin position="293"/>
        <end position="315"/>
    </location>
</feature>
<feature type="transmembrane region" description="Helical" evidence="1">
    <location>
        <begin position="217"/>
        <end position="236"/>
    </location>
</feature>
<feature type="transmembrane region" description="Helical" evidence="1">
    <location>
        <begin position="349"/>
        <end position="366"/>
    </location>
</feature>
<gene>
    <name evidence="2" type="ORF">C7452_0723</name>
</gene>
<evidence type="ECO:0000313" key="3">
    <source>
        <dbReference type="Proteomes" id="UP000256864"/>
    </source>
</evidence>
<evidence type="ECO:0000256" key="1">
    <source>
        <dbReference type="SAM" id="Phobius"/>
    </source>
</evidence>
<dbReference type="RefSeq" id="WP_010876291.1">
    <property type="nucleotide sequence ID" value="NZ_QREL01000001.1"/>
</dbReference>
<dbReference type="Proteomes" id="UP000256864">
    <property type="component" value="Unassembled WGS sequence"/>
</dbReference>
<feature type="transmembrane region" description="Helical" evidence="1">
    <location>
        <begin position="119"/>
        <end position="136"/>
    </location>
</feature>
<keyword evidence="1" id="KW-1133">Transmembrane helix</keyword>
<evidence type="ECO:0008006" key="4">
    <source>
        <dbReference type="Google" id="ProtNLM"/>
    </source>
</evidence>
<keyword evidence="1" id="KW-0812">Transmembrane</keyword>
<dbReference type="AlphaFoldDB" id="A0A371NDX1"/>
<feature type="transmembrane region" description="Helical" evidence="1">
    <location>
        <begin position="64"/>
        <end position="83"/>
    </location>
</feature>